<dbReference type="RefSeq" id="WP_114795176.1">
    <property type="nucleotide sequence ID" value="NZ_QQZY01000002.1"/>
</dbReference>
<reference evidence="3" key="2">
    <citation type="journal article" date="2019" name="MicrobiologyOpen">
        <title>High-quality draft genome sequence of Gaiella occulta isolated from a 150 meter deep mineral water borehole and comparison with the genome sequences of other deep-branching lineages of the phylum Actinobacteria.</title>
        <authorList>
            <person name="Severino R."/>
            <person name="Froufe H.J.C."/>
            <person name="Barroso C."/>
            <person name="Albuquerque L."/>
            <person name="Lobo-da-Cunha A."/>
            <person name="da Costa M.S."/>
            <person name="Egas C."/>
        </authorList>
    </citation>
    <scope>NUCLEOTIDE SEQUENCE [LARGE SCALE GENOMIC DNA]</scope>
    <source>
        <strain evidence="3">F2-233</strain>
    </source>
</reference>
<dbReference type="EMBL" id="QQZY01000002">
    <property type="protein sequence ID" value="RDI74909.1"/>
    <property type="molecule type" value="Genomic_DNA"/>
</dbReference>
<feature type="region of interest" description="Disordered" evidence="1">
    <location>
        <begin position="1"/>
        <end position="85"/>
    </location>
</feature>
<proteinExistence type="predicted"/>
<evidence type="ECO:0000313" key="2">
    <source>
        <dbReference type="EMBL" id="RDI74909.1"/>
    </source>
</evidence>
<organism evidence="2 3">
    <name type="scientific">Gaiella occulta</name>
    <dbReference type="NCBI Taxonomy" id="1002870"/>
    <lineage>
        <taxon>Bacteria</taxon>
        <taxon>Bacillati</taxon>
        <taxon>Actinomycetota</taxon>
        <taxon>Thermoleophilia</taxon>
        <taxon>Gaiellales</taxon>
        <taxon>Gaiellaceae</taxon>
        <taxon>Gaiella</taxon>
    </lineage>
</organism>
<evidence type="ECO:0000256" key="1">
    <source>
        <dbReference type="SAM" id="MobiDB-lite"/>
    </source>
</evidence>
<keyword evidence="3" id="KW-1185">Reference proteome</keyword>
<dbReference type="Proteomes" id="UP000254134">
    <property type="component" value="Unassembled WGS sequence"/>
</dbReference>
<evidence type="ECO:0000313" key="3">
    <source>
        <dbReference type="Proteomes" id="UP000254134"/>
    </source>
</evidence>
<feature type="compositionally biased region" description="Basic and acidic residues" evidence="1">
    <location>
        <begin position="49"/>
        <end position="69"/>
    </location>
</feature>
<protein>
    <submittedName>
        <fullName evidence="2">Uncharacterized protein</fullName>
    </submittedName>
</protein>
<name>A0A7M2YY23_9ACTN</name>
<reference evidence="2 3" key="1">
    <citation type="submission" date="2018-07" db="EMBL/GenBank/DDBJ databases">
        <title>High-quality-draft genome sequence of Gaiella occulta.</title>
        <authorList>
            <person name="Severino R."/>
            <person name="Froufe H.J.C."/>
            <person name="Rainey F.A."/>
            <person name="Barroso C."/>
            <person name="Albuquerque L."/>
            <person name="Lobo-Da-Cunha A."/>
            <person name="Da Costa M.S."/>
            <person name="Egas C."/>
        </authorList>
    </citation>
    <scope>NUCLEOTIDE SEQUENCE [LARGE SCALE GENOMIC DNA]</scope>
    <source>
        <strain evidence="2 3">F2-233</strain>
    </source>
</reference>
<accession>A0A7M2YY23</accession>
<dbReference type="AlphaFoldDB" id="A0A7M2YY23"/>
<sequence length="85" mass="9498">MKEQSHKDEMRAALRGDFERLRSRRDGPLTLEIAPEPEALPAQPGTPGRLDHVAHGEPARGPDAAERELAASPRSAWLQRLRGRR</sequence>
<feature type="compositionally biased region" description="Basic and acidic residues" evidence="1">
    <location>
        <begin position="1"/>
        <end position="27"/>
    </location>
</feature>
<gene>
    <name evidence="2" type="ORF">Gocc_0707</name>
</gene>
<comment type="caution">
    <text evidence="2">The sequence shown here is derived from an EMBL/GenBank/DDBJ whole genome shotgun (WGS) entry which is preliminary data.</text>
</comment>